<evidence type="ECO:0000256" key="4">
    <source>
        <dbReference type="ARBA" id="ARBA00022833"/>
    </source>
</evidence>
<feature type="domain" description="Deacetylase sirtuin-type" evidence="7">
    <location>
        <begin position="6"/>
        <end position="118"/>
    </location>
</feature>
<accession>K0SR32</accession>
<comment type="caution">
    <text evidence="8">The sequence shown here is derived from an EMBL/GenBank/DDBJ whole genome shotgun (WGS) entry which is preliminary data.</text>
</comment>
<evidence type="ECO:0000259" key="7">
    <source>
        <dbReference type="PROSITE" id="PS50305"/>
    </source>
</evidence>
<evidence type="ECO:0000256" key="2">
    <source>
        <dbReference type="ARBA" id="ARBA00022679"/>
    </source>
</evidence>
<gene>
    <name evidence="8" type="ORF">THAOC_18819</name>
</gene>
<dbReference type="PANTHER" id="PTHR11085:SF6">
    <property type="entry name" value="NAD-DEPENDENT PROTEIN DEACETYLASE SIRTUIN-2"/>
    <property type="match status" value="1"/>
</dbReference>
<evidence type="ECO:0000256" key="1">
    <source>
        <dbReference type="ARBA" id="ARBA00001947"/>
    </source>
</evidence>
<evidence type="ECO:0000313" key="9">
    <source>
        <dbReference type="Proteomes" id="UP000266841"/>
    </source>
</evidence>
<comment type="caution">
    <text evidence="6">Lacks conserved residue(s) required for the propagation of feature annotation.</text>
</comment>
<keyword evidence="5" id="KW-0520">NAD</keyword>
<dbReference type="InterPro" id="IPR026590">
    <property type="entry name" value="Ssirtuin_cat_dom"/>
</dbReference>
<dbReference type="Proteomes" id="UP000266841">
    <property type="component" value="Unassembled WGS sequence"/>
</dbReference>
<dbReference type="SUPFAM" id="SSF52467">
    <property type="entry name" value="DHS-like NAD/FAD-binding domain"/>
    <property type="match status" value="1"/>
</dbReference>
<dbReference type="GO" id="GO:0070403">
    <property type="term" value="F:NAD+ binding"/>
    <property type="evidence" value="ECO:0007669"/>
    <property type="project" value="InterPro"/>
</dbReference>
<dbReference type="AlphaFoldDB" id="K0SR32"/>
<dbReference type="InterPro" id="IPR026591">
    <property type="entry name" value="Sirtuin_cat_small_dom_sf"/>
</dbReference>
<dbReference type="GO" id="GO:0017136">
    <property type="term" value="F:histone deacetylase activity, NAD-dependent"/>
    <property type="evidence" value="ECO:0007669"/>
    <property type="project" value="TreeGrafter"/>
</dbReference>
<evidence type="ECO:0000313" key="8">
    <source>
        <dbReference type="EMBL" id="EJK60772.1"/>
    </source>
</evidence>
<protein>
    <recommendedName>
        <fullName evidence="7">Deacetylase sirtuin-type domain-containing protein</fullName>
    </recommendedName>
</protein>
<dbReference type="PANTHER" id="PTHR11085">
    <property type="entry name" value="NAD-DEPENDENT PROTEIN DEACYLASE SIRTUIN-5, MITOCHONDRIAL-RELATED"/>
    <property type="match status" value="1"/>
</dbReference>
<evidence type="ECO:0000256" key="5">
    <source>
        <dbReference type="ARBA" id="ARBA00023027"/>
    </source>
</evidence>
<dbReference type="GO" id="GO:0046872">
    <property type="term" value="F:metal ion binding"/>
    <property type="evidence" value="ECO:0007669"/>
    <property type="project" value="UniProtKB-KW"/>
</dbReference>
<proteinExistence type="predicted"/>
<keyword evidence="2" id="KW-0808">Transferase</keyword>
<dbReference type="GO" id="GO:0005634">
    <property type="term" value="C:nucleus"/>
    <property type="evidence" value="ECO:0007669"/>
    <property type="project" value="TreeGrafter"/>
</dbReference>
<sequence>MLRSNLRDRDQGRRDFLNRRGKLAEGKSTSGSRTLQILCARARIPDFRTPGSGLYSKLHEYRLPYPEAIFEIDFFRQNSQPFVTLAKEIWPGVKYRPTITHCFFSLLDRKRLLQRLYT</sequence>
<reference evidence="8 9" key="1">
    <citation type="journal article" date="2012" name="Genome Biol.">
        <title>Genome and low-iron response of an oceanic diatom adapted to chronic iron limitation.</title>
        <authorList>
            <person name="Lommer M."/>
            <person name="Specht M."/>
            <person name="Roy A.S."/>
            <person name="Kraemer L."/>
            <person name="Andreson R."/>
            <person name="Gutowska M.A."/>
            <person name="Wolf J."/>
            <person name="Bergner S.V."/>
            <person name="Schilhabel M.B."/>
            <person name="Klostermeier U.C."/>
            <person name="Beiko R.G."/>
            <person name="Rosenstiel P."/>
            <person name="Hippler M."/>
            <person name="Laroche J."/>
        </authorList>
    </citation>
    <scope>NUCLEOTIDE SEQUENCE [LARGE SCALE GENOMIC DNA]</scope>
    <source>
        <strain evidence="8 9">CCMP1005</strain>
    </source>
</reference>
<keyword evidence="9" id="KW-1185">Reference proteome</keyword>
<evidence type="ECO:0000256" key="3">
    <source>
        <dbReference type="ARBA" id="ARBA00022723"/>
    </source>
</evidence>
<dbReference type="InterPro" id="IPR029035">
    <property type="entry name" value="DHS-like_NAD/FAD-binding_dom"/>
</dbReference>
<dbReference type="InterPro" id="IPR003000">
    <property type="entry name" value="Sirtuin"/>
</dbReference>
<organism evidence="8 9">
    <name type="scientific">Thalassiosira oceanica</name>
    <name type="common">Marine diatom</name>
    <dbReference type="NCBI Taxonomy" id="159749"/>
    <lineage>
        <taxon>Eukaryota</taxon>
        <taxon>Sar</taxon>
        <taxon>Stramenopiles</taxon>
        <taxon>Ochrophyta</taxon>
        <taxon>Bacillariophyta</taxon>
        <taxon>Coscinodiscophyceae</taxon>
        <taxon>Thalassiosirophycidae</taxon>
        <taxon>Thalassiosirales</taxon>
        <taxon>Thalassiosiraceae</taxon>
        <taxon>Thalassiosira</taxon>
    </lineage>
</organism>
<keyword evidence="4" id="KW-0862">Zinc</keyword>
<dbReference type="Gene3D" id="3.30.1600.10">
    <property type="entry name" value="SIR2/SIRT2 'Small Domain"/>
    <property type="match status" value="1"/>
</dbReference>
<comment type="cofactor">
    <cofactor evidence="1">
        <name>Zn(2+)</name>
        <dbReference type="ChEBI" id="CHEBI:29105"/>
    </cofactor>
</comment>
<name>K0SR32_THAOC</name>
<dbReference type="PROSITE" id="PS50305">
    <property type="entry name" value="SIRTUIN"/>
    <property type="match status" value="1"/>
</dbReference>
<dbReference type="InterPro" id="IPR050134">
    <property type="entry name" value="NAD-dep_sirtuin_deacylases"/>
</dbReference>
<evidence type="ECO:0000256" key="6">
    <source>
        <dbReference type="PROSITE-ProRule" id="PRU00236"/>
    </source>
</evidence>
<dbReference type="Pfam" id="PF02146">
    <property type="entry name" value="SIR2"/>
    <property type="match status" value="1"/>
</dbReference>
<dbReference type="OrthoDB" id="420264at2759"/>
<keyword evidence="3" id="KW-0479">Metal-binding</keyword>
<dbReference type="EMBL" id="AGNL01020698">
    <property type="protein sequence ID" value="EJK60772.1"/>
    <property type="molecule type" value="Genomic_DNA"/>
</dbReference>
<dbReference type="eggNOG" id="KOG2682">
    <property type="taxonomic scope" value="Eukaryota"/>
</dbReference>